<organism evidence="3 4">
    <name type="scientific">Bursaphelenchus xylophilus</name>
    <name type="common">Pinewood nematode worm</name>
    <name type="synonym">Aphelenchoides xylophilus</name>
    <dbReference type="NCBI Taxonomy" id="6326"/>
    <lineage>
        <taxon>Eukaryota</taxon>
        <taxon>Metazoa</taxon>
        <taxon>Ecdysozoa</taxon>
        <taxon>Nematoda</taxon>
        <taxon>Chromadorea</taxon>
        <taxon>Rhabditida</taxon>
        <taxon>Tylenchina</taxon>
        <taxon>Tylenchomorpha</taxon>
        <taxon>Aphelenchoidea</taxon>
        <taxon>Aphelenchoididae</taxon>
        <taxon>Bursaphelenchus</taxon>
    </lineage>
</organism>
<dbReference type="OrthoDB" id="5853050at2759"/>
<comment type="caution">
    <text evidence="3">The sequence shown here is derived from an EMBL/GenBank/DDBJ whole genome shotgun (WGS) entry which is preliminary data.</text>
</comment>
<accession>A0A7I8XCP0</accession>
<dbReference type="Proteomes" id="UP000659654">
    <property type="component" value="Unassembled WGS sequence"/>
</dbReference>
<evidence type="ECO:0000313" key="3">
    <source>
        <dbReference type="EMBL" id="CAD5235437.1"/>
    </source>
</evidence>
<dbReference type="Proteomes" id="UP000582659">
    <property type="component" value="Unassembled WGS sequence"/>
</dbReference>
<feature type="signal peptide" evidence="2">
    <location>
        <begin position="1"/>
        <end position="16"/>
    </location>
</feature>
<protein>
    <submittedName>
        <fullName evidence="3">(pine wood nematode) hypothetical protein</fullName>
    </submittedName>
</protein>
<reference evidence="3" key="1">
    <citation type="submission" date="2020-09" db="EMBL/GenBank/DDBJ databases">
        <authorList>
            <person name="Kikuchi T."/>
        </authorList>
    </citation>
    <scope>NUCLEOTIDE SEQUENCE</scope>
    <source>
        <strain evidence="3">Ka4C1</strain>
    </source>
</reference>
<proteinExistence type="predicted"/>
<feature type="region of interest" description="Disordered" evidence="1">
    <location>
        <begin position="120"/>
        <end position="142"/>
    </location>
</feature>
<keyword evidence="2" id="KW-0732">Signal</keyword>
<feature type="chain" id="PRO_5036204516" evidence="2">
    <location>
        <begin position="17"/>
        <end position="435"/>
    </location>
</feature>
<dbReference type="EMBL" id="CAJFCV020000006">
    <property type="protein sequence ID" value="CAG9131833.1"/>
    <property type="molecule type" value="Genomic_DNA"/>
</dbReference>
<dbReference type="EMBL" id="CAJFDI010000006">
    <property type="protein sequence ID" value="CAD5235437.1"/>
    <property type="molecule type" value="Genomic_DNA"/>
</dbReference>
<sequence length="435" mass="48113">MLRLIALSLLLLTVQGQEEARRVLYGLPPLPDDPTTTHAPPPSIRPRIFRFGPLIHPVIHHPPIPPPAPPHHHPLHLALPALGNPFDNYYNINPIPELPPRPENKLNGFYDLDGNFVPYGNEANLQSESSGHSRPKRAPMTEEDLRRRLLEEEYAYDDELSEPKIQNVGTTRIPSKSAAKNGKQLQRARHMVSHDTENPTPSKANLAPKRPRKQGVINHNPTTTTKKPVSVHPRFIPHPPKARRPSQKPKQVLTPAYQQQNQQQVQPAFYPSNQYSQAPQPAQFRQYYQPLPPVQHAAPSLQRPVVAENRDPQVVAYLKDVEDYDWDFKGERPDLLKLAGQDAKATTPETLVPLNGKSDRALVATTLAPYSPATFPTARYGPGASTSLPAAGIQSPPAFTPAPQHDILGLFGGTPHPLLSGFGQILNGFQGLGGR</sequence>
<evidence type="ECO:0000313" key="4">
    <source>
        <dbReference type="Proteomes" id="UP000659654"/>
    </source>
</evidence>
<evidence type="ECO:0000256" key="2">
    <source>
        <dbReference type="SAM" id="SignalP"/>
    </source>
</evidence>
<gene>
    <name evidence="3" type="ORF">BXYJ_LOCUS15528</name>
</gene>
<feature type="region of interest" description="Disordered" evidence="1">
    <location>
        <begin position="161"/>
        <end position="253"/>
    </location>
</feature>
<feature type="compositionally biased region" description="Polar residues" evidence="1">
    <location>
        <begin position="123"/>
        <end position="132"/>
    </location>
</feature>
<dbReference type="AlphaFoldDB" id="A0A7I8XCP0"/>
<name>A0A7I8XCP0_BURXY</name>
<evidence type="ECO:0000256" key="1">
    <source>
        <dbReference type="SAM" id="MobiDB-lite"/>
    </source>
</evidence>
<feature type="compositionally biased region" description="Polar residues" evidence="1">
    <location>
        <begin position="217"/>
        <end position="227"/>
    </location>
</feature>
<keyword evidence="4" id="KW-1185">Reference proteome</keyword>